<evidence type="ECO:0000313" key="2">
    <source>
        <dbReference type="EMBL" id="CAB4174636.1"/>
    </source>
</evidence>
<dbReference type="EMBL" id="LR797071">
    <property type="protein sequence ID" value="CAB4184930.1"/>
    <property type="molecule type" value="Genomic_DNA"/>
</dbReference>
<proteinExistence type="predicted"/>
<gene>
    <name evidence="3" type="ORF">UFOVP1131_50</name>
    <name evidence="4" type="ORF">UFOVP1245_12</name>
    <name evidence="5" type="ORF">UFOVP1582_42</name>
    <name evidence="2" type="ORF">UFOVP966_64</name>
</gene>
<dbReference type="EMBL" id="LR796919">
    <property type="protein sequence ID" value="CAB4174636.1"/>
    <property type="molecule type" value="Genomic_DNA"/>
</dbReference>
<protein>
    <submittedName>
        <fullName evidence="5">Uncharacterized protein</fullName>
    </submittedName>
</protein>
<accession>A0A6J7XJH9</accession>
<organism evidence="5">
    <name type="scientific">uncultured Caudovirales phage</name>
    <dbReference type="NCBI Taxonomy" id="2100421"/>
    <lineage>
        <taxon>Viruses</taxon>
        <taxon>Duplodnaviria</taxon>
        <taxon>Heunggongvirae</taxon>
        <taxon>Uroviricota</taxon>
        <taxon>Caudoviricetes</taxon>
        <taxon>Peduoviridae</taxon>
        <taxon>Maltschvirus</taxon>
        <taxon>Maltschvirus maltsch</taxon>
    </lineage>
</organism>
<feature type="region of interest" description="Disordered" evidence="1">
    <location>
        <begin position="73"/>
        <end position="93"/>
    </location>
</feature>
<sequence length="231" mass="24624">MAKGSVTFNIKAAESSLRAVRKTLQESVDHLNPTFQAVAVEIVQNAVYGGPNSLAGMASELAPIDTGALQAGLASPDSSEEFDKGRSSQSVFSVSPMGKGGVQYVSVTYGTDPKRDDGTGYAQYVKEDFLSAPAAKFRTNMARLGTDISQAIAAVIAANVRVAASTSGTYSAAKTRLSPTSVLRLLKQFGSSPIETTSGRGYGYRRLASMSRSQYLKIMRQRRYLANRKSS</sequence>
<evidence type="ECO:0000313" key="3">
    <source>
        <dbReference type="EMBL" id="CAB4184930.1"/>
    </source>
</evidence>
<dbReference type="EMBL" id="LR797185">
    <property type="protein sequence ID" value="CAB4192303.1"/>
    <property type="molecule type" value="Genomic_DNA"/>
</dbReference>
<dbReference type="EMBL" id="LR798428">
    <property type="protein sequence ID" value="CAB5231216.1"/>
    <property type="molecule type" value="Genomic_DNA"/>
</dbReference>
<evidence type="ECO:0000313" key="5">
    <source>
        <dbReference type="EMBL" id="CAB5231216.1"/>
    </source>
</evidence>
<name>A0A6J7XJH9_9CAUD</name>
<evidence type="ECO:0000313" key="4">
    <source>
        <dbReference type="EMBL" id="CAB4192303.1"/>
    </source>
</evidence>
<evidence type="ECO:0000256" key="1">
    <source>
        <dbReference type="SAM" id="MobiDB-lite"/>
    </source>
</evidence>
<reference evidence="5" key="1">
    <citation type="submission" date="2020-05" db="EMBL/GenBank/DDBJ databases">
        <authorList>
            <person name="Chiriac C."/>
            <person name="Salcher M."/>
            <person name="Ghai R."/>
            <person name="Kavagutti S V."/>
        </authorList>
    </citation>
    <scope>NUCLEOTIDE SEQUENCE</scope>
</reference>